<feature type="region of interest" description="Disordered" evidence="1">
    <location>
        <begin position="1"/>
        <end position="31"/>
    </location>
</feature>
<evidence type="ECO:0000256" key="1">
    <source>
        <dbReference type="SAM" id="MobiDB-lite"/>
    </source>
</evidence>
<gene>
    <name evidence="2" type="ORF">FSARC_13740</name>
</gene>
<evidence type="ECO:0000313" key="2">
    <source>
        <dbReference type="EMBL" id="KAF4948503.1"/>
    </source>
</evidence>
<sequence>MARRRGGDGEGGGGGDKVEGRGQADKVNEQAVVQEPTLFTWMRFGAFTSIRSEATPPRGFRSLTGGF</sequence>
<feature type="compositionally biased region" description="Basic and acidic residues" evidence="1">
    <location>
        <begin position="16"/>
        <end position="28"/>
    </location>
</feature>
<organism evidence="2 3">
    <name type="scientific">Fusarium sarcochroum</name>
    <dbReference type="NCBI Taxonomy" id="1208366"/>
    <lineage>
        <taxon>Eukaryota</taxon>
        <taxon>Fungi</taxon>
        <taxon>Dikarya</taxon>
        <taxon>Ascomycota</taxon>
        <taxon>Pezizomycotina</taxon>
        <taxon>Sordariomycetes</taxon>
        <taxon>Hypocreomycetidae</taxon>
        <taxon>Hypocreales</taxon>
        <taxon>Nectriaceae</taxon>
        <taxon>Fusarium</taxon>
        <taxon>Fusarium lateritium species complex</taxon>
    </lineage>
</organism>
<evidence type="ECO:0000313" key="3">
    <source>
        <dbReference type="Proteomes" id="UP000622797"/>
    </source>
</evidence>
<reference evidence="2" key="2">
    <citation type="submission" date="2020-05" db="EMBL/GenBank/DDBJ databases">
        <authorList>
            <person name="Kim H.-S."/>
            <person name="Proctor R.H."/>
            <person name="Brown D.W."/>
        </authorList>
    </citation>
    <scope>NUCLEOTIDE SEQUENCE</scope>
    <source>
        <strain evidence="2">NRRL 20472</strain>
    </source>
</reference>
<dbReference type="Proteomes" id="UP000622797">
    <property type="component" value="Unassembled WGS sequence"/>
</dbReference>
<protein>
    <submittedName>
        <fullName evidence="2">Uncharacterized protein</fullName>
    </submittedName>
</protein>
<accession>A0A8H4SZK8</accession>
<reference evidence="2" key="1">
    <citation type="journal article" date="2020" name="BMC Genomics">
        <title>Correction to: Identification and distribution of gene clusters required for synthesis of sphingolipid metabolism inhibitors in diverse species of the filamentous fungus Fusarium.</title>
        <authorList>
            <person name="Kim H.S."/>
            <person name="Lohmar J.M."/>
            <person name="Busman M."/>
            <person name="Brown D.W."/>
            <person name="Naumann T.A."/>
            <person name="Divon H.H."/>
            <person name="Lysoe E."/>
            <person name="Uhlig S."/>
            <person name="Proctor R.H."/>
        </authorList>
    </citation>
    <scope>NUCLEOTIDE SEQUENCE</scope>
    <source>
        <strain evidence="2">NRRL 20472</strain>
    </source>
</reference>
<dbReference type="AlphaFoldDB" id="A0A8H4SZK8"/>
<name>A0A8H4SZK8_9HYPO</name>
<keyword evidence="3" id="KW-1185">Reference proteome</keyword>
<proteinExistence type="predicted"/>
<comment type="caution">
    <text evidence="2">The sequence shown here is derived from an EMBL/GenBank/DDBJ whole genome shotgun (WGS) entry which is preliminary data.</text>
</comment>
<dbReference type="EMBL" id="JABEXW010001049">
    <property type="protein sequence ID" value="KAF4948503.1"/>
    <property type="molecule type" value="Genomic_DNA"/>
</dbReference>